<evidence type="ECO:0000256" key="1">
    <source>
        <dbReference type="ARBA" id="ARBA00023016"/>
    </source>
</evidence>
<dbReference type="Pfam" id="PF01965">
    <property type="entry name" value="DJ-1_PfpI"/>
    <property type="match status" value="1"/>
</dbReference>
<dbReference type="RefSeq" id="WP_093276215.1">
    <property type="nucleotide sequence ID" value="NZ_FNDD01000021.1"/>
</dbReference>
<dbReference type="AlphaFoldDB" id="A0A1G8DQG2"/>
<dbReference type="InterPro" id="IPR002818">
    <property type="entry name" value="DJ-1/PfpI"/>
</dbReference>
<evidence type="ECO:0000313" key="6">
    <source>
        <dbReference type="EMBL" id="SDH59913.1"/>
    </source>
</evidence>
<keyword evidence="2" id="KW-0456">Lyase</keyword>
<dbReference type="Proteomes" id="UP000198854">
    <property type="component" value="Unassembled WGS sequence"/>
</dbReference>
<evidence type="ECO:0000256" key="3">
    <source>
        <dbReference type="ARBA" id="ARBA00038493"/>
    </source>
</evidence>
<name>A0A1G8DQG2_9VIBR</name>
<dbReference type="GO" id="GO:0019172">
    <property type="term" value="F:glyoxalase III activity"/>
    <property type="evidence" value="ECO:0007669"/>
    <property type="project" value="TreeGrafter"/>
</dbReference>
<dbReference type="GO" id="GO:0005737">
    <property type="term" value="C:cytoplasm"/>
    <property type="evidence" value="ECO:0007669"/>
    <property type="project" value="TreeGrafter"/>
</dbReference>
<evidence type="ECO:0000256" key="4">
    <source>
        <dbReference type="SAM" id="SignalP"/>
    </source>
</evidence>
<feature type="signal peptide" evidence="4">
    <location>
        <begin position="1"/>
        <end position="22"/>
    </location>
</feature>
<keyword evidence="7" id="KW-1185">Reference proteome</keyword>
<keyword evidence="4" id="KW-0732">Signal</keyword>
<dbReference type="GO" id="GO:0008233">
    <property type="term" value="F:peptidase activity"/>
    <property type="evidence" value="ECO:0007669"/>
    <property type="project" value="UniProtKB-KW"/>
</dbReference>
<evidence type="ECO:0000256" key="2">
    <source>
        <dbReference type="ARBA" id="ARBA00023239"/>
    </source>
</evidence>
<keyword evidence="6" id="KW-0645">Protease</keyword>
<dbReference type="GO" id="GO:0006508">
    <property type="term" value="P:proteolysis"/>
    <property type="evidence" value="ECO:0007669"/>
    <property type="project" value="UniProtKB-KW"/>
</dbReference>
<reference evidence="6 7" key="1">
    <citation type="submission" date="2016-10" db="EMBL/GenBank/DDBJ databases">
        <authorList>
            <person name="de Groot N.N."/>
        </authorList>
    </citation>
    <scope>NUCLEOTIDE SEQUENCE [LARGE SCALE GENOMIC DNA]</scope>
    <source>
        <strain evidence="6 7">CGMCC 1.10228</strain>
    </source>
</reference>
<dbReference type="CDD" id="cd03141">
    <property type="entry name" value="GATase1_Hsp31_like"/>
    <property type="match status" value="1"/>
</dbReference>
<evidence type="ECO:0000313" key="7">
    <source>
        <dbReference type="Proteomes" id="UP000198854"/>
    </source>
</evidence>
<feature type="chain" id="PRO_5011540567" evidence="4">
    <location>
        <begin position="23"/>
        <end position="279"/>
    </location>
</feature>
<sequence length="279" mass="30157">MNNLRKIVVATALIASSSMANAANVLVVLSDSNSLELKDGEHFSTGFYLNELMQPVKLLMDSGDEITFTTPLGNAPTMDKHSASVKDFGGDQQAFDEHLKLLQQLKLTDPEQSPVISLSRVEQIGYDQYDAVFVPGGHAPMQDLSVSPEMGKLLRAFHAQGKPTALLCHGPIALISALPDAKAYTSKLESNPKVTDSGWIYSGYKMVSFTNNEEQAAKGMFNGGQMKFTPETALSNAGAQFQAGEKWASHVVVDRELITGQNPSSALDIGKILVNRLSR</sequence>
<keyword evidence="1" id="KW-0346">Stress response</keyword>
<dbReference type="InterPro" id="IPR029062">
    <property type="entry name" value="Class_I_gatase-like"/>
</dbReference>
<comment type="similarity">
    <text evidence="3">Belongs to the peptidase C56 family. HSP31-like subfamily.</text>
</comment>
<feature type="domain" description="DJ-1/PfpI" evidence="5">
    <location>
        <begin position="121"/>
        <end position="207"/>
    </location>
</feature>
<dbReference type="Gene3D" id="3.40.50.880">
    <property type="match status" value="1"/>
</dbReference>
<dbReference type="PANTHER" id="PTHR48094">
    <property type="entry name" value="PROTEIN/NUCLEIC ACID DEGLYCASE DJ-1-RELATED"/>
    <property type="match status" value="1"/>
</dbReference>
<dbReference type="InterPro" id="IPR050325">
    <property type="entry name" value="Prot/Nucl_acid_deglycase"/>
</dbReference>
<dbReference type="PANTHER" id="PTHR48094:SF11">
    <property type="entry name" value="GLUTATHIONE-INDEPENDENT GLYOXALASE HSP31-RELATED"/>
    <property type="match status" value="1"/>
</dbReference>
<evidence type="ECO:0000259" key="5">
    <source>
        <dbReference type="Pfam" id="PF01965"/>
    </source>
</evidence>
<dbReference type="STRING" id="861298.SAMN04488136_12111"/>
<dbReference type="EMBL" id="FNDD01000021">
    <property type="protein sequence ID" value="SDH59913.1"/>
    <property type="molecule type" value="Genomic_DNA"/>
</dbReference>
<gene>
    <name evidence="6" type="ORF">SAMN04488136_12111</name>
</gene>
<dbReference type="GO" id="GO:0019243">
    <property type="term" value="P:methylglyoxal catabolic process to D-lactate via S-lactoyl-glutathione"/>
    <property type="evidence" value="ECO:0007669"/>
    <property type="project" value="TreeGrafter"/>
</dbReference>
<protein>
    <submittedName>
        <fullName evidence="6">Putative intracellular protease/amidase</fullName>
    </submittedName>
</protein>
<dbReference type="OrthoDB" id="9792284at2"/>
<proteinExistence type="inferred from homology"/>
<accession>A0A1G8DQG2</accession>
<dbReference type="SUPFAM" id="SSF52317">
    <property type="entry name" value="Class I glutamine amidotransferase-like"/>
    <property type="match status" value="1"/>
</dbReference>
<organism evidence="6 7">
    <name type="scientific">Vibrio xiamenensis</name>
    <dbReference type="NCBI Taxonomy" id="861298"/>
    <lineage>
        <taxon>Bacteria</taxon>
        <taxon>Pseudomonadati</taxon>
        <taxon>Pseudomonadota</taxon>
        <taxon>Gammaproteobacteria</taxon>
        <taxon>Vibrionales</taxon>
        <taxon>Vibrionaceae</taxon>
        <taxon>Vibrio</taxon>
    </lineage>
</organism>
<keyword evidence="6" id="KW-0378">Hydrolase</keyword>